<dbReference type="HOGENOM" id="CLU_784666_0_0_5"/>
<organism evidence="2 3">
    <name type="scientific">Ehrlichia japonica</name>
    <dbReference type="NCBI Taxonomy" id="391036"/>
    <lineage>
        <taxon>Bacteria</taxon>
        <taxon>Pseudomonadati</taxon>
        <taxon>Pseudomonadota</taxon>
        <taxon>Alphaproteobacteria</taxon>
        <taxon>Rickettsiales</taxon>
        <taxon>Anaplasmataceae</taxon>
        <taxon>Ehrlichia</taxon>
    </lineage>
</organism>
<keyword evidence="3" id="KW-1185">Reference proteome</keyword>
<keyword evidence="1" id="KW-1133">Transmembrane helix</keyword>
<evidence type="ECO:0000313" key="3">
    <source>
        <dbReference type="Proteomes" id="UP000023762"/>
    </source>
</evidence>
<proteinExistence type="predicted"/>
<sequence length="353" mass="40243">MTVIVKFGMGNLIDSTMEIISMYFDIYKNNKEVKSVLHDCIASIRTARRKLQIYKGKEARGHIIANDQFNEVENLVKKVLSIMFEIDILHQERYIDSEKRADYKAAVSSLLNQVVKCKSYAIKESDRLPKIISNTALKRNAYKCKHIKKFISKEKFLTMEGFDKVCTDVDFDPSILKQVIDLCSFPLIFEILDLCLVQFLVEMRFFPTQNTSTISITRDSYIKLMHHIILYKCSQFIEEEGVNMQVKKLPYLSIDYVQSNIPANSCMYLGITVFVGQSLLNGFGLLLVLLHVSNVVNLVDVKDISIGVCSMNIILTAIALTLVFVGKKLHKKDDTLLTDIDVSNLDIIKSIDL</sequence>
<dbReference type="AlphaFoldDB" id="X5GIF2"/>
<dbReference type="RefSeq" id="WP_044194350.1">
    <property type="nucleotide sequence ID" value="NZ_CP007474.1"/>
</dbReference>
<protein>
    <submittedName>
        <fullName evidence="2">Uncharacterized protein</fullName>
    </submittedName>
</protein>
<gene>
    <name evidence="2" type="ORF">EHF_0332</name>
</gene>
<dbReference type="OrthoDB" id="7162911at2"/>
<keyword evidence="1" id="KW-0812">Transmembrane</keyword>
<dbReference type="KEGG" id="ehh:EHF_0332"/>
<feature type="transmembrane region" description="Helical" evidence="1">
    <location>
        <begin position="268"/>
        <end position="292"/>
    </location>
</feature>
<dbReference type="Proteomes" id="UP000023762">
    <property type="component" value="Chromosome"/>
</dbReference>
<reference evidence="2 3" key="1">
    <citation type="submission" date="2014-03" db="EMBL/GenBank/DDBJ databases">
        <title>Sequencing and Comparison of Genomes and Transcriptome Profiles of Human Ehrlichiosis Agents.</title>
        <authorList>
            <person name="Lin M."/>
            <person name="Daugherty S.C."/>
            <person name="Nagaraj S."/>
            <person name="Cheng Z."/>
            <person name="Xiong Q."/>
            <person name="Lin F.-Y."/>
            <person name="Sengamalay N."/>
            <person name="Ott S."/>
            <person name="Godinez A."/>
            <person name="Tallon L.J."/>
            <person name="Sadzewicz L."/>
            <person name="Fraser C.M."/>
            <person name="Dunning Hotopp J.C."/>
            <person name="Rikihisa Y."/>
        </authorList>
    </citation>
    <scope>NUCLEOTIDE SEQUENCE [LARGE SCALE GENOMIC DNA]</scope>
    <source>
        <strain evidence="2 3">HF</strain>
    </source>
</reference>
<keyword evidence="1" id="KW-0472">Membrane</keyword>
<evidence type="ECO:0000313" key="2">
    <source>
        <dbReference type="EMBL" id="AHX04223.1"/>
    </source>
</evidence>
<name>X5GIF2_9RICK</name>
<dbReference type="EMBL" id="CP007474">
    <property type="protein sequence ID" value="AHX04223.1"/>
    <property type="molecule type" value="Genomic_DNA"/>
</dbReference>
<feature type="transmembrane region" description="Helical" evidence="1">
    <location>
        <begin position="304"/>
        <end position="325"/>
    </location>
</feature>
<accession>X5GIF2</accession>
<evidence type="ECO:0000256" key="1">
    <source>
        <dbReference type="SAM" id="Phobius"/>
    </source>
</evidence>